<evidence type="ECO:0000256" key="4">
    <source>
        <dbReference type="ARBA" id="ARBA00022692"/>
    </source>
</evidence>
<evidence type="ECO:0000313" key="9">
    <source>
        <dbReference type="EMBL" id="MBD7967553.1"/>
    </source>
</evidence>
<feature type="domain" description="ABC transmembrane type-1" evidence="8">
    <location>
        <begin position="69"/>
        <end position="270"/>
    </location>
</feature>
<accession>A0ABR8SVL9</accession>
<evidence type="ECO:0000313" key="10">
    <source>
        <dbReference type="Proteomes" id="UP000608071"/>
    </source>
</evidence>
<evidence type="ECO:0000256" key="5">
    <source>
        <dbReference type="ARBA" id="ARBA00022989"/>
    </source>
</evidence>
<evidence type="ECO:0000259" key="8">
    <source>
        <dbReference type="PROSITE" id="PS50928"/>
    </source>
</evidence>
<dbReference type="EMBL" id="JACSQL010000002">
    <property type="protein sequence ID" value="MBD7967553.1"/>
    <property type="molecule type" value="Genomic_DNA"/>
</dbReference>
<dbReference type="PANTHER" id="PTHR43744:SF9">
    <property type="entry name" value="POLYGALACTURONAN_RHAMNOGALACTURONAN TRANSPORT SYSTEM PERMEASE PROTEIN YTCP"/>
    <property type="match status" value="1"/>
</dbReference>
<dbReference type="Proteomes" id="UP000608071">
    <property type="component" value="Unassembled WGS sequence"/>
</dbReference>
<dbReference type="Gene3D" id="1.10.3720.10">
    <property type="entry name" value="MetI-like"/>
    <property type="match status" value="1"/>
</dbReference>
<organism evidence="9 10">
    <name type="scientific">Paenibacillus gallinarum</name>
    <dbReference type="NCBI Taxonomy" id="2762232"/>
    <lineage>
        <taxon>Bacteria</taxon>
        <taxon>Bacillati</taxon>
        <taxon>Bacillota</taxon>
        <taxon>Bacilli</taxon>
        <taxon>Bacillales</taxon>
        <taxon>Paenibacillaceae</taxon>
        <taxon>Paenibacillus</taxon>
    </lineage>
</organism>
<comment type="similarity">
    <text evidence="7">Belongs to the binding-protein-dependent transport system permease family.</text>
</comment>
<keyword evidence="6 7" id="KW-0472">Membrane</keyword>
<dbReference type="RefSeq" id="WP_191798810.1">
    <property type="nucleotide sequence ID" value="NZ_JACSQL010000002.1"/>
</dbReference>
<feature type="transmembrane region" description="Helical" evidence="7">
    <location>
        <begin position="250"/>
        <end position="270"/>
    </location>
</feature>
<dbReference type="SUPFAM" id="SSF161098">
    <property type="entry name" value="MetI-like"/>
    <property type="match status" value="1"/>
</dbReference>
<keyword evidence="3" id="KW-1003">Cell membrane</keyword>
<name>A0ABR8SVL9_9BACL</name>
<dbReference type="CDD" id="cd06261">
    <property type="entry name" value="TM_PBP2"/>
    <property type="match status" value="1"/>
</dbReference>
<evidence type="ECO:0000256" key="2">
    <source>
        <dbReference type="ARBA" id="ARBA00022448"/>
    </source>
</evidence>
<feature type="transmembrane region" description="Helical" evidence="7">
    <location>
        <begin position="105"/>
        <end position="123"/>
    </location>
</feature>
<evidence type="ECO:0000256" key="1">
    <source>
        <dbReference type="ARBA" id="ARBA00004651"/>
    </source>
</evidence>
<gene>
    <name evidence="9" type="ORF">H9647_05725</name>
</gene>
<evidence type="ECO:0000256" key="3">
    <source>
        <dbReference type="ARBA" id="ARBA00022475"/>
    </source>
</evidence>
<proteinExistence type="inferred from homology"/>
<feature type="transmembrane region" description="Helical" evidence="7">
    <location>
        <begin position="73"/>
        <end position="93"/>
    </location>
</feature>
<sequence>MGDRLFRITNGVLLGLVGLLMLLPFYYVAVVSVTDPAEYVQQKLILFPTDWSFDAYHYLISTPAFARSIGNSIFLAAVGTVLALIVSSSLAYALSKKHFVGRKPIMLVILLTILFSPGIIPQYMLIRELNLIDSLWALIIPALANGWNVLLMKNFFDSIPDELAESSFIDGCGDIRTWLYIIIPLSLPALAAFGLFYAVGFWNQYFLALIYLNDSAKWPIQVLLQSMLLSGNYTDLGSTSGYVQPPPSQMLKMASVMIASIPIIIVYPFLQKHFAKGAMVGSVKG</sequence>
<keyword evidence="4 7" id="KW-0812">Transmembrane</keyword>
<dbReference type="Pfam" id="PF00528">
    <property type="entry name" value="BPD_transp_1"/>
    <property type="match status" value="1"/>
</dbReference>
<dbReference type="PANTHER" id="PTHR43744">
    <property type="entry name" value="ABC TRANSPORTER PERMEASE PROTEIN MG189-RELATED-RELATED"/>
    <property type="match status" value="1"/>
</dbReference>
<reference evidence="9 10" key="1">
    <citation type="submission" date="2020-08" db="EMBL/GenBank/DDBJ databases">
        <title>A Genomic Blueprint of the Chicken Gut Microbiome.</title>
        <authorList>
            <person name="Gilroy R."/>
            <person name="Ravi A."/>
            <person name="Getino M."/>
            <person name="Pursley I."/>
            <person name="Horton D.L."/>
            <person name="Alikhan N.-F."/>
            <person name="Baker D."/>
            <person name="Gharbi K."/>
            <person name="Hall N."/>
            <person name="Watson M."/>
            <person name="Adriaenssens E.M."/>
            <person name="Foster-Nyarko E."/>
            <person name="Jarju S."/>
            <person name="Secka A."/>
            <person name="Antonio M."/>
            <person name="Oren A."/>
            <person name="Chaudhuri R."/>
            <person name="La Ragione R.M."/>
            <person name="Hildebrand F."/>
            <person name="Pallen M.J."/>
        </authorList>
    </citation>
    <scope>NUCLEOTIDE SEQUENCE [LARGE SCALE GENOMIC DNA]</scope>
    <source>
        <strain evidence="9 10">Sa2BVA9</strain>
    </source>
</reference>
<protein>
    <submittedName>
        <fullName evidence="9">Carbohydrate ABC transporter permease</fullName>
    </submittedName>
</protein>
<keyword evidence="2 7" id="KW-0813">Transport</keyword>
<feature type="transmembrane region" description="Helical" evidence="7">
    <location>
        <begin position="135"/>
        <end position="156"/>
    </location>
</feature>
<dbReference type="InterPro" id="IPR000515">
    <property type="entry name" value="MetI-like"/>
</dbReference>
<keyword evidence="10" id="KW-1185">Reference proteome</keyword>
<dbReference type="PROSITE" id="PS50928">
    <property type="entry name" value="ABC_TM1"/>
    <property type="match status" value="1"/>
</dbReference>
<evidence type="ECO:0000256" key="7">
    <source>
        <dbReference type="RuleBase" id="RU363032"/>
    </source>
</evidence>
<dbReference type="InterPro" id="IPR035906">
    <property type="entry name" value="MetI-like_sf"/>
</dbReference>
<evidence type="ECO:0000256" key="6">
    <source>
        <dbReference type="ARBA" id="ARBA00023136"/>
    </source>
</evidence>
<keyword evidence="5 7" id="KW-1133">Transmembrane helix</keyword>
<comment type="caution">
    <text evidence="9">The sequence shown here is derived from an EMBL/GenBank/DDBJ whole genome shotgun (WGS) entry which is preliminary data.</text>
</comment>
<feature type="transmembrane region" description="Helical" evidence="7">
    <location>
        <begin position="12"/>
        <end position="29"/>
    </location>
</feature>
<comment type="subcellular location">
    <subcellularLocation>
        <location evidence="1 7">Cell membrane</location>
        <topology evidence="1 7">Multi-pass membrane protein</topology>
    </subcellularLocation>
</comment>
<feature type="transmembrane region" description="Helical" evidence="7">
    <location>
        <begin position="177"/>
        <end position="199"/>
    </location>
</feature>